<evidence type="ECO:0000313" key="2">
    <source>
        <dbReference type="EMBL" id="MUP03505.1"/>
    </source>
</evidence>
<accession>A0A1S2E221</accession>
<feature type="transmembrane region" description="Helical" evidence="1">
    <location>
        <begin position="35"/>
        <end position="57"/>
    </location>
</feature>
<keyword evidence="1" id="KW-0472">Membrane</keyword>
<keyword evidence="1" id="KW-0812">Transmembrane</keyword>
<dbReference type="RefSeq" id="WP_070166659.1">
    <property type="nucleotide sequence ID" value="NZ_AP023268.1"/>
</dbReference>
<proteinExistence type="predicted"/>
<organism evidence="2 3">
    <name type="scientific">Agrobacterium vitis</name>
    <name type="common">Rhizobium vitis</name>
    <dbReference type="NCBI Taxonomy" id="373"/>
    <lineage>
        <taxon>Bacteria</taxon>
        <taxon>Pseudomonadati</taxon>
        <taxon>Pseudomonadota</taxon>
        <taxon>Alphaproteobacteria</taxon>
        <taxon>Hyphomicrobiales</taxon>
        <taxon>Rhizobiaceae</taxon>
        <taxon>Rhizobium/Agrobacterium group</taxon>
        <taxon>Agrobacterium</taxon>
    </lineage>
</organism>
<reference evidence="2 3" key="1">
    <citation type="submission" date="2019-11" db="EMBL/GenBank/DDBJ databases">
        <title>Whole-genome sequencing of Allorhizobium vitis.</title>
        <authorList>
            <person name="Gan H.M."/>
            <person name="Savka M.A."/>
        </authorList>
    </citation>
    <scope>NUCLEOTIDE SEQUENCE [LARGE SCALE GENOMIC DNA]</scope>
    <source>
        <strain evidence="2 3">AB4</strain>
    </source>
</reference>
<feature type="transmembrane region" description="Helical" evidence="1">
    <location>
        <begin position="69"/>
        <end position="88"/>
    </location>
</feature>
<evidence type="ECO:0000256" key="1">
    <source>
        <dbReference type="SAM" id="Phobius"/>
    </source>
</evidence>
<dbReference type="AlphaFoldDB" id="A0A1S2E221"/>
<name>A0A1S2E221_AGRVI</name>
<sequence length="114" mass="11564">MTGPETIFGLKVATLASSGVAAVLSVALDWRSHDLFTAIGSIIAGVFVATIATELTLDLAGVADNPGSWGFAVAAAYGITGRNLILWLKQASSNPPQLIKDLLGLGKGGGKNGQ</sequence>
<protein>
    <recommendedName>
        <fullName evidence="4">Holin</fullName>
    </recommendedName>
</protein>
<dbReference type="EMBL" id="MBEV02000001">
    <property type="protein sequence ID" value="MUP03505.1"/>
    <property type="molecule type" value="Genomic_DNA"/>
</dbReference>
<gene>
    <name evidence="2" type="ORF">BBI04_001515</name>
</gene>
<dbReference type="Proteomes" id="UP000175993">
    <property type="component" value="Unassembled WGS sequence"/>
</dbReference>
<feature type="transmembrane region" description="Helical" evidence="1">
    <location>
        <begin position="6"/>
        <end position="28"/>
    </location>
</feature>
<evidence type="ECO:0000313" key="3">
    <source>
        <dbReference type="Proteomes" id="UP000175993"/>
    </source>
</evidence>
<keyword evidence="1" id="KW-1133">Transmembrane helix</keyword>
<dbReference type="OrthoDB" id="8410151at2"/>
<evidence type="ECO:0008006" key="4">
    <source>
        <dbReference type="Google" id="ProtNLM"/>
    </source>
</evidence>
<comment type="caution">
    <text evidence="2">The sequence shown here is derived from an EMBL/GenBank/DDBJ whole genome shotgun (WGS) entry which is preliminary data.</text>
</comment>